<proteinExistence type="predicted"/>
<feature type="compositionally biased region" description="Low complexity" evidence="1">
    <location>
        <begin position="438"/>
        <end position="458"/>
    </location>
</feature>
<feature type="compositionally biased region" description="Pro residues" evidence="1">
    <location>
        <begin position="223"/>
        <end position="252"/>
    </location>
</feature>
<feature type="compositionally biased region" description="Low complexity" evidence="1">
    <location>
        <begin position="337"/>
        <end position="380"/>
    </location>
</feature>
<dbReference type="InterPro" id="IPR057558">
    <property type="entry name" value="Swc3_dom"/>
</dbReference>
<feature type="compositionally biased region" description="Polar residues" evidence="1">
    <location>
        <begin position="664"/>
        <end position="673"/>
    </location>
</feature>
<dbReference type="GO" id="GO:0000812">
    <property type="term" value="C:Swr1 complex"/>
    <property type="evidence" value="ECO:0007669"/>
    <property type="project" value="InterPro"/>
</dbReference>
<dbReference type="GO" id="GO:0140849">
    <property type="term" value="F:ATP-dependent H2AZ histone chaperone activity"/>
    <property type="evidence" value="ECO:0007669"/>
    <property type="project" value="InterPro"/>
</dbReference>
<evidence type="ECO:0000313" key="3">
    <source>
        <dbReference type="EMBL" id="EEA22857.1"/>
    </source>
</evidence>
<dbReference type="STRING" id="441960.B6QHL2"/>
<dbReference type="PhylomeDB" id="B6QHL2"/>
<feature type="region of interest" description="Disordered" evidence="1">
    <location>
        <begin position="305"/>
        <end position="565"/>
    </location>
</feature>
<dbReference type="Pfam" id="PF24707">
    <property type="entry name" value="Swc3"/>
    <property type="match status" value="1"/>
</dbReference>
<feature type="compositionally biased region" description="Low complexity" evidence="1">
    <location>
        <begin position="399"/>
        <end position="421"/>
    </location>
</feature>
<feature type="compositionally biased region" description="Low complexity" evidence="1">
    <location>
        <begin position="466"/>
        <end position="475"/>
    </location>
</feature>
<feature type="compositionally biased region" description="Low complexity" evidence="1">
    <location>
        <begin position="306"/>
        <end position="315"/>
    </location>
</feature>
<dbReference type="HOGENOM" id="CLU_013601_1_0_1"/>
<feature type="compositionally biased region" description="Low complexity" evidence="1">
    <location>
        <begin position="782"/>
        <end position="793"/>
    </location>
</feature>
<dbReference type="PANTHER" id="PTHR28108:SF1">
    <property type="entry name" value="SWR1-COMPLEX PROTEIN 3"/>
    <property type="match status" value="1"/>
</dbReference>
<evidence type="ECO:0000256" key="1">
    <source>
        <dbReference type="SAM" id="MobiDB-lite"/>
    </source>
</evidence>
<evidence type="ECO:0000313" key="4">
    <source>
        <dbReference type="Proteomes" id="UP000001294"/>
    </source>
</evidence>
<feature type="region of interest" description="Disordered" evidence="1">
    <location>
        <begin position="125"/>
        <end position="145"/>
    </location>
</feature>
<feature type="compositionally biased region" description="Low complexity" evidence="1">
    <location>
        <begin position="192"/>
        <end position="203"/>
    </location>
</feature>
<feature type="region of interest" description="Disordered" evidence="1">
    <location>
        <begin position="1"/>
        <end position="84"/>
    </location>
</feature>
<feature type="compositionally biased region" description="Basic and acidic residues" evidence="1">
    <location>
        <begin position="1"/>
        <end position="22"/>
    </location>
</feature>
<feature type="region of interest" description="Disordered" evidence="1">
    <location>
        <begin position="642"/>
        <end position="718"/>
    </location>
</feature>
<feature type="compositionally biased region" description="Low complexity" evidence="1">
    <location>
        <begin position="527"/>
        <end position="536"/>
    </location>
</feature>
<dbReference type="EMBL" id="DS995902">
    <property type="protein sequence ID" value="EEA22857.1"/>
    <property type="molecule type" value="Genomic_DNA"/>
</dbReference>
<gene>
    <name evidence="3" type="ORF">PMAA_094630</name>
</gene>
<dbReference type="VEuPathDB" id="FungiDB:PMAA_094630"/>
<protein>
    <recommendedName>
        <fullName evidence="2">SWR1-complex protein 3 domain-containing protein</fullName>
    </recommendedName>
</protein>
<reference evidence="4" key="1">
    <citation type="journal article" date="2015" name="Genome Announc.">
        <title>Genome sequence of the AIDS-associated pathogen Penicillium marneffei (ATCC18224) and its near taxonomic relative Talaromyces stipitatus (ATCC10500).</title>
        <authorList>
            <person name="Nierman W.C."/>
            <person name="Fedorova-Abrams N.D."/>
            <person name="Andrianopoulos A."/>
        </authorList>
    </citation>
    <scope>NUCLEOTIDE SEQUENCE [LARGE SCALE GENOMIC DNA]</scope>
    <source>
        <strain evidence="4">ATCC 18224 / CBS 334.59 / QM 7333</strain>
    </source>
</reference>
<organism evidence="3 4">
    <name type="scientific">Talaromyces marneffei (strain ATCC 18224 / CBS 334.59 / QM 7333)</name>
    <name type="common">Penicillium marneffei</name>
    <dbReference type="NCBI Taxonomy" id="441960"/>
    <lineage>
        <taxon>Eukaryota</taxon>
        <taxon>Fungi</taxon>
        <taxon>Dikarya</taxon>
        <taxon>Ascomycota</taxon>
        <taxon>Pezizomycotina</taxon>
        <taxon>Eurotiomycetes</taxon>
        <taxon>Eurotiomycetidae</taxon>
        <taxon>Eurotiales</taxon>
        <taxon>Trichocomaceae</taxon>
        <taxon>Talaromyces</taxon>
        <taxon>Talaromyces sect. Talaromyces</taxon>
    </lineage>
</organism>
<accession>B6QHL2</accession>
<dbReference type="InterPro" id="IPR037651">
    <property type="entry name" value="Swc3"/>
</dbReference>
<feature type="compositionally biased region" description="Basic residues" evidence="1">
    <location>
        <begin position="645"/>
        <end position="657"/>
    </location>
</feature>
<feature type="region of interest" description="Disordered" evidence="1">
    <location>
        <begin position="179"/>
        <end position="253"/>
    </location>
</feature>
<feature type="domain" description="SWR1-complex protein 3" evidence="2">
    <location>
        <begin position="71"/>
        <end position="167"/>
    </location>
</feature>
<feature type="compositionally biased region" description="Pro residues" evidence="1">
    <location>
        <begin position="204"/>
        <end position="214"/>
    </location>
</feature>
<name>B6QHL2_TALMQ</name>
<keyword evidence="4" id="KW-1185">Reference proteome</keyword>
<dbReference type="Proteomes" id="UP000001294">
    <property type="component" value="Unassembled WGS sequence"/>
</dbReference>
<feature type="compositionally biased region" description="Acidic residues" evidence="1">
    <location>
        <begin position="815"/>
        <end position="825"/>
    </location>
</feature>
<feature type="compositionally biased region" description="Basic and acidic residues" evidence="1">
    <location>
        <begin position="682"/>
        <end position="697"/>
    </location>
</feature>
<sequence>MAEKRKLPARERREPAAKRRVSEAVSESSSRRKKSTPALIQASTPVAEPEPERQATPEPIEEPLPTKIKDVDPLPTRVKAQPSLTLSDKEYQSFAESAILSISLDRSKKKWLSDGIFERYWTKPKKTKREQLEGKNPPKDSMTKIGPCKIIIEPHHFDAMIYTVKDPNAKPTVQITPPQRHIIHYGPPPPQAGYQYQHYAPPQQMRPPPYPYNQPPNAHHAPPRPPQPPQVPRQPPAQAQGPPPQPAKPSPDPVIQMLATRAASDPELKALMRIVASSKATQEQLRIFQGHIDELNAIIRQRERLQQQYYQQNPQAPRPQTAPTPQNPPPAAPPAPQQDTQKPLQQNPQQSQTVATSSTPTPMPSSTPQSSSTPVPTTSTVKPEAPSQSGAQASPQANNSAEQEPQPQAAPSAPQSSNSNADSPTPNDTPKIKTEPGTSTSLATAPTPTPASATSATPTPTPPAAAPTTTASNIPAPVPPPSPAPVSTPAAPSPVPSNAPKVSPAPGYASAIPSSQPLSPYPPGPSQHPQYHTPYYPTGPPPIKARGAPPNYGPSNTYYQSVPAPPAPKPPIKAVVFEFTSPLTPYGSSTSGHAGSGDRYLFPEYTILEYQAGGTVLLASFLIIRKVDPNSKFPLELAADVAPKTKSKASKSKKKDKGKVADQTGPSTPTPDTEANAAGASTDEKKQQENSGDKEDTATTTTEQPKKEEASNLKEYYQPVTMRFYSSKPATLEPLSRIVKPAAEVRKYMEEVMERAERAPAGFLPFRLPREKPLEIVDEAEATTVGTTPAAAADDGRSRSRDASSAVATPREIDDAGDAEDMEQDGLEFLLKDHYDAPSGLVPIRA</sequence>
<evidence type="ECO:0000259" key="2">
    <source>
        <dbReference type="Pfam" id="PF24707"/>
    </source>
</evidence>
<dbReference type="PANTHER" id="PTHR28108">
    <property type="entry name" value="SWR1-COMPLEX PROTEIN 3"/>
    <property type="match status" value="1"/>
</dbReference>
<feature type="compositionally biased region" description="Pro residues" evidence="1">
    <location>
        <begin position="316"/>
        <end position="336"/>
    </location>
</feature>
<dbReference type="OrthoDB" id="5338195at2759"/>
<feature type="compositionally biased region" description="Polar residues" evidence="1">
    <location>
        <begin position="386"/>
        <end position="398"/>
    </location>
</feature>
<feature type="compositionally biased region" description="Pro residues" evidence="1">
    <location>
        <begin position="476"/>
        <end position="497"/>
    </location>
</feature>
<dbReference type="AlphaFoldDB" id="B6QHL2"/>
<feature type="region of interest" description="Disordered" evidence="1">
    <location>
        <begin position="779"/>
        <end position="825"/>
    </location>
</feature>
<feature type="compositionally biased region" description="Basic and acidic residues" evidence="1">
    <location>
        <begin position="129"/>
        <end position="142"/>
    </location>
</feature>